<organism evidence="1 2">
    <name type="scientific">Candidatus Methanoplasma termitum</name>
    <dbReference type="NCBI Taxonomy" id="1577791"/>
    <lineage>
        <taxon>Archaea</taxon>
        <taxon>Methanobacteriati</taxon>
        <taxon>Thermoplasmatota</taxon>
        <taxon>Thermoplasmata</taxon>
        <taxon>Methanomassiliicoccales</taxon>
        <taxon>Methanomassiliicoccaceae</taxon>
        <taxon>Candidatus Methanoplasma</taxon>
    </lineage>
</organism>
<dbReference type="HOGENOM" id="CLU_1259048_0_0_2"/>
<dbReference type="AlphaFoldDB" id="A0A0A7LHI3"/>
<accession>A0A0A7LHI3</accession>
<dbReference type="Proteomes" id="UP000030787">
    <property type="component" value="Chromosome"/>
</dbReference>
<protein>
    <submittedName>
        <fullName evidence="1">Uncharacterized protein</fullName>
    </submittedName>
</protein>
<dbReference type="GeneID" id="24818772"/>
<dbReference type="EMBL" id="CP010070">
    <property type="protein sequence ID" value="AIZ56976.1"/>
    <property type="molecule type" value="Genomic_DNA"/>
</dbReference>
<dbReference type="OrthoDB" id="363214at2157"/>
<reference evidence="1 2" key="1">
    <citation type="journal article" date="2014" name="Appl. Environ. Microbiol.">
        <title>Comparative Genome Analysis of 'Candidatus Methanoplasma termitum' Indicates a New Mode of Energy Metabolism in the Seventh Order of Methanogens.</title>
        <authorList>
            <person name="Lang K."/>
            <person name="Schuldes J."/>
            <person name="Klingl A."/>
            <person name="Poehlein A."/>
            <person name="Daniel R."/>
            <person name="Brune A."/>
        </authorList>
    </citation>
    <scope>NUCLEOTIDE SEQUENCE [LARGE SCALE GENOMIC DNA]</scope>
    <source>
        <strain evidence="2">Mpt1</strain>
    </source>
</reference>
<keyword evidence="2" id="KW-1185">Reference proteome</keyword>
<dbReference type="KEGG" id="mear:Mpt1_c11100"/>
<dbReference type="RefSeq" id="WP_048112933.1">
    <property type="nucleotide sequence ID" value="NZ_CP010070.1"/>
</dbReference>
<evidence type="ECO:0000313" key="1">
    <source>
        <dbReference type="EMBL" id="AIZ56976.1"/>
    </source>
</evidence>
<evidence type="ECO:0000313" key="2">
    <source>
        <dbReference type="Proteomes" id="UP000030787"/>
    </source>
</evidence>
<sequence length="219" mass="24994">MRFKVPDEEVVSQAINKVMTKNNHIETQTEFLRLVRKELSKLDEDYRVSGERIRRIGLDNNLIKITIEYRESDIKDLPHICPVCRNAMSPVMNRSLEGEYVEIKRKCSVCPYTIGKTVLVPGRYVFSRAKNNDLSQQELSVRKLKKAGAKIKEAMGLIEEALKGTDLEERGSELVSDLKEMVDSPELAISIKNISLDMKQSGKDPIWTRPTVSIKNSEK</sequence>
<name>A0A0A7LHI3_9ARCH</name>
<proteinExistence type="predicted"/>
<gene>
    <name evidence="1" type="ORF">Mpt1_c11100</name>
</gene>